<name>A0ABS0BTI1_9PSED</name>
<proteinExistence type="predicted"/>
<dbReference type="EMBL" id="JACOPX010000015">
    <property type="protein sequence ID" value="MBF6035841.1"/>
    <property type="molecule type" value="Genomic_DNA"/>
</dbReference>
<accession>A0ABS0BTI1</accession>
<dbReference type="Gene3D" id="3.40.50.720">
    <property type="entry name" value="NAD(P)-binding Rossmann-like Domain"/>
    <property type="match status" value="1"/>
</dbReference>
<dbReference type="Pfam" id="PF01370">
    <property type="entry name" value="Epimerase"/>
    <property type="match status" value="1"/>
</dbReference>
<dbReference type="RefSeq" id="WP_194935704.1">
    <property type="nucleotide sequence ID" value="NZ_JACOPX010000015.1"/>
</dbReference>
<dbReference type="InterPro" id="IPR036291">
    <property type="entry name" value="NAD(P)-bd_dom_sf"/>
</dbReference>
<evidence type="ECO:0000313" key="2">
    <source>
        <dbReference type="EMBL" id="MBF6035841.1"/>
    </source>
</evidence>
<feature type="domain" description="NAD-dependent epimerase/dehydratase" evidence="1">
    <location>
        <begin position="53"/>
        <end position="108"/>
    </location>
</feature>
<organism evidence="2 3">
    <name type="scientific">Pseudomonas neuropathica</name>
    <dbReference type="NCBI Taxonomy" id="2730425"/>
    <lineage>
        <taxon>Bacteria</taxon>
        <taxon>Pseudomonadati</taxon>
        <taxon>Pseudomonadota</taxon>
        <taxon>Gammaproteobacteria</taxon>
        <taxon>Pseudomonadales</taxon>
        <taxon>Pseudomonadaceae</taxon>
        <taxon>Pseudomonas</taxon>
    </lineage>
</organism>
<dbReference type="InterPro" id="IPR001509">
    <property type="entry name" value="Epimerase_deHydtase"/>
</dbReference>
<dbReference type="SUPFAM" id="SSF51735">
    <property type="entry name" value="NAD(P)-binding Rossmann-fold domains"/>
    <property type="match status" value="1"/>
</dbReference>
<gene>
    <name evidence="2" type="ORF">H8F23_21545</name>
</gene>
<dbReference type="Proteomes" id="UP000722111">
    <property type="component" value="Unassembled WGS sequence"/>
</dbReference>
<keyword evidence="3" id="KW-1185">Reference proteome</keyword>
<evidence type="ECO:0000313" key="3">
    <source>
        <dbReference type="Proteomes" id="UP000722111"/>
    </source>
</evidence>
<evidence type="ECO:0000259" key="1">
    <source>
        <dbReference type="Pfam" id="PF01370"/>
    </source>
</evidence>
<sequence length="167" mass="18098">MKKRLFVTDPSRFVGQPVRSRLASSDSSWDLLPVASTCELIHPHSLTNLRPPLPDAIIQLAGQTSASEAFRDPARTLKINLLATFTLLQRPKTRGCARTFLPAGSADVCVQNGSYLASSKSTFIAAGYKHHQGNSRVFGVPGIEIRGGECRGVDSIVGFENPYSRTV</sequence>
<comment type="caution">
    <text evidence="2">The sequence shown here is derived from an EMBL/GenBank/DDBJ whole genome shotgun (WGS) entry which is preliminary data.</text>
</comment>
<protein>
    <recommendedName>
        <fullName evidence="1">NAD-dependent epimerase/dehydratase domain-containing protein</fullName>
    </recommendedName>
</protein>
<reference evidence="2 3" key="1">
    <citation type="submission" date="2020-08" db="EMBL/GenBank/DDBJ databases">
        <title>Description of novel Pseudomonas species.</title>
        <authorList>
            <person name="Duman M."/>
            <person name="Mulet M."/>
            <person name="Altun S."/>
            <person name="Saticioglu I.B."/>
            <person name="Lalucat J."/>
            <person name="Garcia-Valdes E."/>
        </authorList>
    </citation>
    <scope>NUCLEOTIDE SEQUENCE [LARGE SCALE GENOMIC DNA]</scope>
    <source>
        <strain evidence="2 3">P155</strain>
    </source>
</reference>